<feature type="region of interest" description="Disordered" evidence="1">
    <location>
        <begin position="153"/>
        <end position="172"/>
    </location>
</feature>
<proteinExistence type="predicted"/>
<dbReference type="Proteomes" id="UP000827721">
    <property type="component" value="Unassembled WGS sequence"/>
</dbReference>
<keyword evidence="3" id="KW-1185">Reference proteome</keyword>
<protein>
    <submittedName>
        <fullName evidence="2">Uncharacterized protein</fullName>
    </submittedName>
</protein>
<dbReference type="EMBL" id="JAFEMO010000007">
    <property type="protein sequence ID" value="KAH7568399.1"/>
    <property type="molecule type" value="Genomic_DNA"/>
</dbReference>
<reference evidence="2 3" key="1">
    <citation type="submission" date="2021-02" db="EMBL/GenBank/DDBJ databases">
        <title>Plant Genome Project.</title>
        <authorList>
            <person name="Zhang R.-G."/>
        </authorList>
    </citation>
    <scope>NUCLEOTIDE SEQUENCE [LARGE SCALE GENOMIC DNA]</scope>
    <source>
        <tissue evidence="2">Leaves</tissue>
    </source>
</reference>
<sequence length="172" mass="19717">MHSTALCKLLYENFSLWQMYGGKKLIREHENDGLGCSVCCEYGFKCQDGHWHEASGGMFGWGDDFGGPSYVRSDHVFLGYDFQINPNNSGLGCSYNEVSIKFYLENHNFEKLECCEVTKCGVRLLYVQDIGEPSGSFRSDDEDEFWDCMETPSESLLSSDDEDQFWEAMEEH</sequence>
<name>A0ABQ8HVL8_9ROSI</name>
<gene>
    <name evidence="2" type="ORF">JRO89_XS07G0290900</name>
</gene>
<accession>A0ABQ8HVL8</accession>
<evidence type="ECO:0000313" key="3">
    <source>
        <dbReference type="Proteomes" id="UP000827721"/>
    </source>
</evidence>
<evidence type="ECO:0000256" key="1">
    <source>
        <dbReference type="SAM" id="MobiDB-lite"/>
    </source>
</evidence>
<feature type="compositionally biased region" description="Acidic residues" evidence="1">
    <location>
        <begin position="159"/>
        <end position="172"/>
    </location>
</feature>
<comment type="caution">
    <text evidence="2">The sequence shown here is derived from an EMBL/GenBank/DDBJ whole genome shotgun (WGS) entry which is preliminary data.</text>
</comment>
<evidence type="ECO:0000313" key="2">
    <source>
        <dbReference type="EMBL" id="KAH7568399.1"/>
    </source>
</evidence>
<organism evidence="2 3">
    <name type="scientific">Xanthoceras sorbifolium</name>
    <dbReference type="NCBI Taxonomy" id="99658"/>
    <lineage>
        <taxon>Eukaryota</taxon>
        <taxon>Viridiplantae</taxon>
        <taxon>Streptophyta</taxon>
        <taxon>Embryophyta</taxon>
        <taxon>Tracheophyta</taxon>
        <taxon>Spermatophyta</taxon>
        <taxon>Magnoliopsida</taxon>
        <taxon>eudicotyledons</taxon>
        <taxon>Gunneridae</taxon>
        <taxon>Pentapetalae</taxon>
        <taxon>rosids</taxon>
        <taxon>malvids</taxon>
        <taxon>Sapindales</taxon>
        <taxon>Sapindaceae</taxon>
        <taxon>Xanthoceroideae</taxon>
        <taxon>Xanthoceras</taxon>
    </lineage>
</organism>